<gene>
    <name evidence="3" type="ORF">CBF50_07605</name>
</gene>
<dbReference type="Proteomes" id="UP000215693">
    <property type="component" value="Unassembled WGS sequence"/>
</dbReference>
<feature type="compositionally biased region" description="Basic and acidic residues" evidence="1">
    <location>
        <begin position="1"/>
        <end position="23"/>
    </location>
</feature>
<feature type="region of interest" description="Disordered" evidence="1">
    <location>
        <begin position="370"/>
        <end position="426"/>
    </location>
</feature>
<reference evidence="3 4" key="2">
    <citation type="submission" date="2017-09" db="EMBL/GenBank/DDBJ databases">
        <title>Tripartite evolution among Lactobacillus johnsonii, Lactobacillus taiwanensis, Lactobacillus reuteri and their rodent host.</title>
        <authorList>
            <person name="Wang T."/>
            <person name="Knowles S."/>
            <person name="Cheng C."/>
        </authorList>
    </citation>
    <scope>NUCLEOTIDE SEQUENCE [LARGE SCALE GENOMIC DNA]</scope>
    <source>
        <strain evidence="3 4">117c</strain>
    </source>
</reference>
<dbReference type="NCBIfam" id="TIGR02331">
    <property type="entry name" value="rib_alpha"/>
    <property type="match status" value="6"/>
</dbReference>
<dbReference type="Pfam" id="PF08428">
    <property type="entry name" value="Rib"/>
    <property type="match status" value="7"/>
</dbReference>
<feature type="region of interest" description="Disordered" evidence="1">
    <location>
        <begin position="212"/>
        <end position="269"/>
    </location>
</feature>
<feature type="region of interest" description="Disordered" evidence="1">
    <location>
        <begin position="1"/>
        <end position="32"/>
    </location>
</feature>
<feature type="compositionally biased region" description="Basic and acidic residues" evidence="1">
    <location>
        <begin position="400"/>
        <end position="418"/>
    </location>
</feature>
<feature type="region of interest" description="Disordered" evidence="1">
    <location>
        <begin position="133"/>
        <end position="190"/>
    </location>
</feature>
<feature type="domain" description="Rib" evidence="2">
    <location>
        <begin position="138"/>
        <end position="212"/>
    </location>
</feature>
<dbReference type="InterPro" id="IPR012706">
    <property type="entry name" value="Rib_alpha_Esp_rpt"/>
</dbReference>
<sequence>PAEGIKNKSDLPDGTKYTWKDTPDVTTEGNKPATVVVTYPDGSKDEVPVTIHVTNPATDADKYTPEGQDVNTKTGVVPNPAEGIKNKGDLPDGTKYTWKDTPDVTTEGNNPATVVVTYPDGSKDEVPVTIHVTNPTTDADKYTPEGQDVNTKTGVVPDPTEGIKNKSDLPDGTKYTWKDTPDVTTEGNKPATVVVTYPDGSKDEVPVTIHVTNPATDADKYTPEGQDVNTKTGVVPDPAEGIKNKSDLPDGTKYTWKDTPDVTTEGNKPATVVVTYPDGSKDEVPVTIHVTNPATDADKYTPEGQDVNTKTGVVPDPAEGIKNKSDLPDGTKYTWKDTPDVTTEGNKPATVVVTYPDGSKDEVPVTIHVTNPATDADKYTPEGQDVNTKTGVVPNPAEGIKNKSDLPDGTKYTWKDTPDVTTEGNKPATVVVTYPDGSKDEVPVTIHVTNPATDADKYTPEGQDVNTKTGVVPNPTKGIKNK</sequence>
<organism evidence="3 4">
    <name type="scientific">Lactobacillus johnsonii</name>
    <dbReference type="NCBI Taxonomy" id="33959"/>
    <lineage>
        <taxon>Bacteria</taxon>
        <taxon>Bacillati</taxon>
        <taxon>Bacillota</taxon>
        <taxon>Bacilli</taxon>
        <taxon>Lactobacillales</taxon>
        <taxon>Lactobacillaceae</taxon>
        <taxon>Lactobacillus</taxon>
    </lineage>
</organism>
<dbReference type="EMBL" id="NGOH01000081">
    <property type="protein sequence ID" value="OYS11795.1"/>
    <property type="molecule type" value="Genomic_DNA"/>
</dbReference>
<dbReference type="InterPro" id="IPR059115">
    <property type="entry name" value="Rib"/>
</dbReference>
<feature type="domain" description="Rib" evidence="2">
    <location>
        <begin position="59"/>
        <end position="133"/>
    </location>
</feature>
<feature type="domain" description="Rib" evidence="2">
    <location>
        <begin position="1"/>
        <end position="54"/>
    </location>
</feature>
<name>A0A9X6RWB5_LACJH</name>
<accession>A0A9X6RWB5</accession>
<feature type="compositionally biased region" description="Basic and acidic residues" evidence="1">
    <location>
        <begin position="84"/>
        <end position="102"/>
    </location>
</feature>
<feature type="non-terminal residue" evidence="3">
    <location>
        <position position="1"/>
    </location>
</feature>
<feature type="region of interest" description="Disordered" evidence="1">
    <location>
        <begin position="54"/>
        <end position="112"/>
    </location>
</feature>
<dbReference type="RefSeq" id="WP_261787823.1">
    <property type="nucleotide sequence ID" value="NZ_NGOH01000081.1"/>
</dbReference>
<feature type="region of interest" description="Disordered" evidence="1">
    <location>
        <begin position="449"/>
        <end position="482"/>
    </location>
</feature>
<proteinExistence type="predicted"/>
<feature type="domain" description="Rib" evidence="2">
    <location>
        <begin position="375"/>
        <end position="449"/>
    </location>
</feature>
<feature type="compositionally biased region" description="Basic and acidic residues" evidence="1">
    <location>
        <begin position="161"/>
        <end position="181"/>
    </location>
</feature>
<feature type="region of interest" description="Disordered" evidence="1">
    <location>
        <begin position="291"/>
        <end position="349"/>
    </location>
</feature>
<feature type="compositionally biased region" description="Basic and acidic residues" evidence="1">
    <location>
        <begin position="240"/>
        <end position="260"/>
    </location>
</feature>
<feature type="compositionally biased region" description="Basic and acidic residues" evidence="1">
    <location>
        <begin position="319"/>
        <end position="339"/>
    </location>
</feature>
<evidence type="ECO:0000313" key="3">
    <source>
        <dbReference type="EMBL" id="OYS11795.1"/>
    </source>
</evidence>
<dbReference type="AlphaFoldDB" id="A0A9X6RWB5"/>
<feature type="domain" description="Rib" evidence="2">
    <location>
        <begin position="296"/>
        <end position="370"/>
    </location>
</feature>
<feature type="compositionally biased region" description="Polar residues" evidence="1">
    <location>
        <begin position="103"/>
        <end position="112"/>
    </location>
</feature>
<feature type="domain" description="Rib" evidence="2">
    <location>
        <begin position="454"/>
        <end position="482"/>
    </location>
</feature>
<evidence type="ECO:0000313" key="4">
    <source>
        <dbReference type="Proteomes" id="UP000215693"/>
    </source>
</evidence>
<feature type="non-terminal residue" evidence="3">
    <location>
        <position position="482"/>
    </location>
</feature>
<feature type="domain" description="Rib" evidence="2">
    <location>
        <begin position="217"/>
        <end position="291"/>
    </location>
</feature>
<dbReference type="Gene3D" id="3.10.20.890">
    <property type="match status" value="1"/>
</dbReference>
<evidence type="ECO:0000256" key="1">
    <source>
        <dbReference type="SAM" id="MobiDB-lite"/>
    </source>
</evidence>
<reference evidence="3 4" key="1">
    <citation type="submission" date="2017-04" db="EMBL/GenBank/DDBJ databases">
        <authorList>
            <person name="Lin X.B."/>
            <person name="Stothard P."/>
            <person name="Tasseva G."/>
            <person name="Walter J."/>
        </authorList>
    </citation>
    <scope>NUCLEOTIDE SEQUENCE [LARGE SCALE GENOMIC DNA]</scope>
    <source>
        <strain evidence="3 4">117c</strain>
    </source>
</reference>
<protein>
    <submittedName>
        <fullName evidence="3">YSIRK signal domain/LPXTG anchor domain surface protein</fullName>
    </submittedName>
</protein>
<comment type="caution">
    <text evidence="3">The sequence shown here is derived from an EMBL/GenBank/DDBJ whole genome shotgun (WGS) entry which is preliminary data.</text>
</comment>
<evidence type="ECO:0000259" key="2">
    <source>
        <dbReference type="Pfam" id="PF08428"/>
    </source>
</evidence>